<dbReference type="GO" id="GO:0080120">
    <property type="term" value="P:CAAX-box protein maturation"/>
    <property type="evidence" value="ECO:0007669"/>
    <property type="project" value="UniProtKB-ARBA"/>
</dbReference>
<evidence type="ECO:0000313" key="5">
    <source>
        <dbReference type="Proteomes" id="UP000548423"/>
    </source>
</evidence>
<dbReference type="Proteomes" id="UP000548423">
    <property type="component" value="Unassembled WGS sequence"/>
</dbReference>
<dbReference type="EMBL" id="JACCBX010000002">
    <property type="protein sequence ID" value="NYE04039.1"/>
    <property type="molecule type" value="Genomic_DNA"/>
</dbReference>
<sequence length="247" mass="28793">MKQNDYQGNFLSLLFIVLVYFFTRNYYSPFFWGILGLLLLLAFLKEENRLFAWVVISFFGGNFIVIYLDKFIDGMVADPFFRVIINQILFTIPILSMCYVIKQFNKRLSFFLKKPESFSILYIVLLFIVTGFLLLYLIKDGFDVFFSILTFSLIHATVQEVIWRGILLTQMIKITSETRAILFTSLAFSVNTTLFGFSTAVLLIYLILGWIFGFLTTKYKSILPAILVHWVVLLFSFLNGWIQLPIL</sequence>
<name>A0A852T8A2_9BACI</name>
<feature type="transmembrane region" description="Helical" evidence="1">
    <location>
        <begin position="144"/>
        <end position="168"/>
    </location>
</feature>
<protein>
    <recommendedName>
        <fullName evidence="6">CPBP family intramembrane metalloprotease</fullName>
    </recommendedName>
</protein>
<evidence type="ECO:0000256" key="1">
    <source>
        <dbReference type="SAM" id="Phobius"/>
    </source>
</evidence>
<feature type="transmembrane region" description="Helical" evidence="1">
    <location>
        <begin position="51"/>
        <end position="68"/>
    </location>
</feature>
<dbReference type="AlphaFoldDB" id="A0A852T8A2"/>
<gene>
    <name evidence="4" type="ORF">F4694_000783</name>
</gene>
<evidence type="ECO:0008006" key="6">
    <source>
        <dbReference type="Google" id="ProtNLM"/>
    </source>
</evidence>
<feature type="domain" description="DUF3955" evidence="3">
    <location>
        <begin position="50"/>
        <end position="99"/>
    </location>
</feature>
<feature type="transmembrane region" description="Helical" evidence="1">
    <location>
        <begin position="120"/>
        <end position="138"/>
    </location>
</feature>
<reference evidence="5" key="1">
    <citation type="submission" date="2020-07" db="EMBL/GenBank/DDBJ databases">
        <authorList>
            <person name="Partida-Martinez L."/>
            <person name="Huntemann M."/>
            <person name="Clum A."/>
            <person name="Wang J."/>
            <person name="Palaniappan K."/>
            <person name="Ritter S."/>
            <person name="Chen I.-M."/>
            <person name="Stamatis D."/>
            <person name="Reddy T."/>
            <person name="O'Malley R."/>
            <person name="Daum C."/>
            <person name="Shapiro N."/>
            <person name="Ivanova N."/>
            <person name="Kyrpides N."/>
            <person name="Woyke T."/>
        </authorList>
    </citation>
    <scope>NUCLEOTIDE SEQUENCE [LARGE SCALE GENOMIC DNA]</scope>
    <source>
        <strain evidence="5">AT2.8</strain>
    </source>
</reference>
<keyword evidence="1" id="KW-1133">Transmembrane helix</keyword>
<feature type="transmembrane region" description="Helical" evidence="1">
    <location>
        <begin position="80"/>
        <end position="100"/>
    </location>
</feature>
<dbReference type="InterPro" id="IPR025016">
    <property type="entry name" value="DUF3955"/>
</dbReference>
<evidence type="ECO:0000313" key="4">
    <source>
        <dbReference type="EMBL" id="NYE04039.1"/>
    </source>
</evidence>
<comment type="caution">
    <text evidence="4">The sequence shown here is derived from an EMBL/GenBank/DDBJ whole genome shotgun (WGS) entry which is preliminary data.</text>
</comment>
<dbReference type="Pfam" id="PF02517">
    <property type="entry name" value="Rce1-like"/>
    <property type="match status" value="1"/>
</dbReference>
<organism evidence="4 5">
    <name type="scientific">Neobacillus niacini</name>
    <dbReference type="NCBI Taxonomy" id="86668"/>
    <lineage>
        <taxon>Bacteria</taxon>
        <taxon>Bacillati</taxon>
        <taxon>Bacillota</taxon>
        <taxon>Bacilli</taxon>
        <taxon>Bacillales</taxon>
        <taxon>Bacillaceae</taxon>
        <taxon>Neobacillus</taxon>
    </lineage>
</organism>
<reference evidence="5" key="2">
    <citation type="submission" date="2020-08" db="EMBL/GenBank/DDBJ databases">
        <title>The Agave Microbiome: Exploring the role of microbial communities in plant adaptations to desert environments.</title>
        <authorList>
            <person name="Partida-Martinez L.P."/>
        </authorList>
    </citation>
    <scope>NUCLEOTIDE SEQUENCE [LARGE SCALE GENOMIC DNA]</scope>
    <source>
        <strain evidence="5">AT2.8</strain>
    </source>
</reference>
<keyword evidence="1" id="KW-0472">Membrane</keyword>
<dbReference type="InterPro" id="IPR003675">
    <property type="entry name" value="Rce1/LyrA-like_dom"/>
</dbReference>
<dbReference type="GO" id="GO:0004175">
    <property type="term" value="F:endopeptidase activity"/>
    <property type="evidence" value="ECO:0007669"/>
    <property type="project" value="UniProtKB-ARBA"/>
</dbReference>
<dbReference type="Pfam" id="PF13127">
    <property type="entry name" value="DUF3955"/>
    <property type="match status" value="1"/>
</dbReference>
<accession>A0A852T8A2</accession>
<proteinExistence type="predicted"/>
<feature type="domain" description="CAAX prenyl protease 2/Lysostaphin resistance protein A-like" evidence="2">
    <location>
        <begin position="144"/>
        <end position="232"/>
    </location>
</feature>
<evidence type="ECO:0000259" key="2">
    <source>
        <dbReference type="Pfam" id="PF02517"/>
    </source>
</evidence>
<feature type="transmembrane region" description="Helical" evidence="1">
    <location>
        <begin position="180"/>
        <end position="210"/>
    </location>
</feature>
<feature type="transmembrane region" description="Helical" evidence="1">
    <location>
        <begin position="222"/>
        <end position="242"/>
    </location>
</feature>
<evidence type="ECO:0000259" key="3">
    <source>
        <dbReference type="Pfam" id="PF13127"/>
    </source>
</evidence>
<keyword evidence="1" id="KW-0812">Transmembrane</keyword>